<feature type="compositionally biased region" description="Basic and acidic residues" evidence="7">
    <location>
        <begin position="233"/>
        <end position="251"/>
    </location>
</feature>
<comment type="caution">
    <text evidence="9">The sequence shown here is derived from an EMBL/GenBank/DDBJ whole genome shotgun (WGS) entry which is preliminary data.</text>
</comment>
<sequence>MNNTFLVLSMRGVRSLNSHHFPAPWPFVKKGAMGQRKIGPMVSEKHRWPGQNREFPELNPKFQKLNPEQLHGYTGVQPTGYNDPLTGQFVKIPEMTPELVVPDLAGFQLGPYVSYRADVEIEKRRSAYEQKVLEKGSEELADLYVAEDERWPPPKMDAKTMFDLFYADGNGVKAGADLSESNDKPASDKRNTAVEQSPEDILKSSNVPAESNNGTLTPLETSEKGKYSQSTIEKPKGDEKTEQHENTKEEKEKEDEAAETVEEPFRQHKKDDQPAKEIAEQSEGLVPENKRVTESPEKSSESENLATSARKPFIDYASLGEATNTHFMAFLIFFSICIAVVYVGFQYKRKINAFVQDRMSSGRHSRRRRTTTARYERLNNSHPDDDEDIIY</sequence>
<keyword evidence="4" id="KW-0689">Ribosomal protein</keyword>
<dbReference type="PANTHER" id="PTHR21338">
    <property type="entry name" value="MITOCHONDRIAL RIBOSOMAL PROTEIN L41"/>
    <property type="match status" value="1"/>
</dbReference>
<keyword evidence="5" id="KW-0496">Mitochondrion</keyword>
<keyword evidence="8" id="KW-0812">Transmembrane</keyword>
<feature type="compositionally biased region" description="Basic and acidic residues" evidence="7">
    <location>
        <begin position="263"/>
        <end position="279"/>
    </location>
</feature>
<proteinExistence type="inferred from homology"/>
<comment type="similarity">
    <text evidence="2">Belongs to the mitochondrion-specific ribosomal protein mL41 family.</text>
</comment>
<feature type="region of interest" description="Disordered" evidence="7">
    <location>
        <begin position="176"/>
        <end position="306"/>
    </location>
</feature>
<dbReference type="InterPro" id="IPR019189">
    <property type="entry name" value="Ribosomal_mL41"/>
</dbReference>
<evidence type="ECO:0000256" key="3">
    <source>
        <dbReference type="ARBA" id="ARBA00022946"/>
    </source>
</evidence>
<keyword evidence="8" id="KW-1133">Transmembrane helix</keyword>
<dbReference type="Pfam" id="PF09809">
    <property type="entry name" value="MRP-L27"/>
    <property type="match status" value="1"/>
</dbReference>
<evidence type="ECO:0000256" key="5">
    <source>
        <dbReference type="ARBA" id="ARBA00023128"/>
    </source>
</evidence>
<evidence type="ECO:0000256" key="4">
    <source>
        <dbReference type="ARBA" id="ARBA00022980"/>
    </source>
</evidence>
<dbReference type="GO" id="GO:0006412">
    <property type="term" value="P:translation"/>
    <property type="evidence" value="ECO:0007669"/>
    <property type="project" value="TreeGrafter"/>
</dbReference>
<feature type="compositionally biased region" description="Basic and acidic residues" evidence="7">
    <location>
        <begin position="181"/>
        <end position="192"/>
    </location>
</feature>
<feature type="compositionally biased region" description="Basic residues" evidence="7">
    <location>
        <begin position="361"/>
        <end position="371"/>
    </location>
</feature>
<keyword evidence="3" id="KW-0809">Transit peptide</keyword>
<accession>A0AA39LKA1</accession>
<keyword evidence="10" id="KW-1185">Reference proteome</keyword>
<evidence type="ECO:0000256" key="8">
    <source>
        <dbReference type="SAM" id="Phobius"/>
    </source>
</evidence>
<dbReference type="PANTHER" id="PTHR21338:SF0">
    <property type="entry name" value="LARGE RIBOSOMAL SUBUNIT PROTEIN ML41"/>
    <property type="match status" value="1"/>
</dbReference>
<dbReference type="AlphaFoldDB" id="A0AA39LKA1"/>
<feature type="transmembrane region" description="Helical" evidence="8">
    <location>
        <begin position="327"/>
        <end position="345"/>
    </location>
</feature>
<dbReference type="GO" id="GO:0003735">
    <property type="term" value="F:structural constituent of ribosome"/>
    <property type="evidence" value="ECO:0007669"/>
    <property type="project" value="InterPro"/>
</dbReference>
<gene>
    <name evidence="9" type="ORF">QR680_003396</name>
</gene>
<feature type="region of interest" description="Disordered" evidence="7">
    <location>
        <begin position="360"/>
        <end position="391"/>
    </location>
</feature>
<feature type="compositionally biased region" description="Polar residues" evidence="7">
    <location>
        <begin position="203"/>
        <end position="220"/>
    </location>
</feature>
<comment type="subcellular location">
    <subcellularLocation>
        <location evidence="1">Mitochondrion</location>
    </subcellularLocation>
</comment>
<evidence type="ECO:0000313" key="10">
    <source>
        <dbReference type="Proteomes" id="UP001175271"/>
    </source>
</evidence>
<evidence type="ECO:0000256" key="2">
    <source>
        <dbReference type="ARBA" id="ARBA00010152"/>
    </source>
</evidence>
<dbReference type="Proteomes" id="UP001175271">
    <property type="component" value="Unassembled WGS sequence"/>
</dbReference>
<protein>
    <submittedName>
        <fullName evidence="9">Uncharacterized protein</fullName>
    </submittedName>
</protein>
<evidence type="ECO:0000256" key="6">
    <source>
        <dbReference type="ARBA" id="ARBA00023274"/>
    </source>
</evidence>
<feature type="compositionally biased region" description="Basic and acidic residues" evidence="7">
    <location>
        <begin position="374"/>
        <end position="383"/>
    </location>
</feature>
<dbReference type="GO" id="GO:0005762">
    <property type="term" value="C:mitochondrial large ribosomal subunit"/>
    <property type="evidence" value="ECO:0007669"/>
    <property type="project" value="InterPro"/>
</dbReference>
<keyword evidence="6" id="KW-0687">Ribonucleoprotein</keyword>
<feature type="compositionally biased region" description="Basic and acidic residues" evidence="7">
    <location>
        <begin position="288"/>
        <end position="301"/>
    </location>
</feature>
<evidence type="ECO:0000313" key="9">
    <source>
        <dbReference type="EMBL" id="KAK0400189.1"/>
    </source>
</evidence>
<evidence type="ECO:0000256" key="1">
    <source>
        <dbReference type="ARBA" id="ARBA00004173"/>
    </source>
</evidence>
<organism evidence="9 10">
    <name type="scientific">Steinernema hermaphroditum</name>
    <dbReference type="NCBI Taxonomy" id="289476"/>
    <lineage>
        <taxon>Eukaryota</taxon>
        <taxon>Metazoa</taxon>
        <taxon>Ecdysozoa</taxon>
        <taxon>Nematoda</taxon>
        <taxon>Chromadorea</taxon>
        <taxon>Rhabditida</taxon>
        <taxon>Tylenchina</taxon>
        <taxon>Panagrolaimomorpha</taxon>
        <taxon>Strongyloidoidea</taxon>
        <taxon>Steinernematidae</taxon>
        <taxon>Steinernema</taxon>
    </lineage>
</organism>
<feature type="compositionally biased region" description="Acidic residues" evidence="7">
    <location>
        <begin position="252"/>
        <end position="262"/>
    </location>
</feature>
<name>A0AA39LKA1_9BILA</name>
<keyword evidence="8" id="KW-0472">Membrane</keyword>
<reference evidence="9" key="1">
    <citation type="submission" date="2023-06" db="EMBL/GenBank/DDBJ databases">
        <title>Genomic analysis of the entomopathogenic nematode Steinernema hermaphroditum.</title>
        <authorList>
            <person name="Schwarz E.M."/>
            <person name="Heppert J.K."/>
            <person name="Baniya A."/>
            <person name="Schwartz H.T."/>
            <person name="Tan C.-H."/>
            <person name="Antoshechkin I."/>
            <person name="Sternberg P.W."/>
            <person name="Goodrich-Blair H."/>
            <person name="Dillman A.R."/>
        </authorList>
    </citation>
    <scope>NUCLEOTIDE SEQUENCE</scope>
    <source>
        <strain evidence="9">PS9179</strain>
        <tissue evidence="9">Whole animal</tissue>
    </source>
</reference>
<dbReference type="EMBL" id="JAUCMV010000005">
    <property type="protein sequence ID" value="KAK0400189.1"/>
    <property type="molecule type" value="Genomic_DNA"/>
</dbReference>
<evidence type="ECO:0000256" key="7">
    <source>
        <dbReference type="SAM" id="MobiDB-lite"/>
    </source>
</evidence>